<dbReference type="InterPro" id="IPR056858">
    <property type="entry name" value="VSR_TRX"/>
</dbReference>
<dbReference type="PANTHER" id="PTHR22702">
    <property type="entry name" value="PROTEASE-ASSOCIATED DOMAIN-CONTAINING PROTEIN"/>
    <property type="match status" value="1"/>
</dbReference>
<feature type="compositionally biased region" description="Low complexity" evidence="9">
    <location>
        <begin position="565"/>
        <end position="579"/>
    </location>
</feature>
<evidence type="ECO:0000256" key="5">
    <source>
        <dbReference type="ARBA" id="ARBA00022989"/>
    </source>
</evidence>
<organism evidence="13 14">
    <name type="scientific">Seminavis robusta</name>
    <dbReference type="NCBI Taxonomy" id="568900"/>
    <lineage>
        <taxon>Eukaryota</taxon>
        <taxon>Sar</taxon>
        <taxon>Stramenopiles</taxon>
        <taxon>Ochrophyta</taxon>
        <taxon>Bacillariophyta</taxon>
        <taxon>Bacillariophyceae</taxon>
        <taxon>Bacillariophycidae</taxon>
        <taxon>Naviculales</taxon>
        <taxon>Naviculaceae</taxon>
        <taxon>Seminavis</taxon>
    </lineage>
</organism>
<proteinExistence type="predicted"/>
<keyword evidence="13" id="KW-0675">Receptor</keyword>
<comment type="caution">
    <text evidence="13">The sequence shown here is derived from an EMBL/GenBank/DDBJ whole genome shotgun (WGS) entry which is preliminary data.</text>
</comment>
<dbReference type="PANTHER" id="PTHR22702:SF1">
    <property type="entry name" value="PROTEASE-ASSOCIATED DOMAIN-CONTAINING PROTEIN 1"/>
    <property type="match status" value="1"/>
</dbReference>
<reference evidence="13" key="1">
    <citation type="submission" date="2020-06" db="EMBL/GenBank/DDBJ databases">
        <authorList>
            <consortium name="Plant Systems Biology data submission"/>
        </authorList>
    </citation>
    <scope>NUCLEOTIDE SEQUENCE</scope>
    <source>
        <strain evidence="13">D6</strain>
    </source>
</reference>
<evidence type="ECO:0000256" key="9">
    <source>
        <dbReference type="SAM" id="MobiDB-lite"/>
    </source>
</evidence>
<dbReference type="GO" id="GO:0012505">
    <property type="term" value="C:endomembrane system"/>
    <property type="evidence" value="ECO:0007669"/>
    <property type="project" value="UniProtKB-SubCell"/>
</dbReference>
<evidence type="ECO:0000313" key="13">
    <source>
        <dbReference type="EMBL" id="CAB9522033.1"/>
    </source>
</evidence>
<keyword evidence="5 10" id="KW-1133">Transmembrane helix</keyword>
<feature type="domain" description="Vacuolar sorting receptor thioredoxin-like" evidence="12">
    <location>
        <begin position="244"/>
        <end position="441"/>
    </location>
</feature>
<keyword evidence="14" id="KW-1185">Reference proteome</keyword>
<dbReference type="AlphaFoldDB" id="A0A9N8EJS8"/>
<keyword evidence="2 10" id="KW-0812">Transmembrane</keyword>
<evidence type="ECO:0000256" key="10">
    <source>
        <dbReference type="SAM" id="Phobius"/>
    </source>
</evidence>
<evidence type="ECO:0000256" key="6">
    <source>
        <dbReference type="ARBA" id="ARBA00023136"/>
    </source>
</evidence>
<sequence length="622" mass="68025">MRTTMMMRTRSLVLAALLVVAIMSVNGSYSGSTQVNIHLPGSLHLDGGYDHFMGHFGRAAMTRAGHYYTSTTSSSSSNSDGQYGSMSLFVELAPSDLCHHLTNNYTLPRQPSLLLVHNSPNCSFVTQTRRAQHLGAAGLLIVDRACVCEEQTSGYCQMADGVECHPGYTIVKDDGSGGDVSIPAILLKQQDGSPLVSNLTAKIPVLMSLQWQATVAPTKKPSDTKSKLPYGMWLDLHDTHHTPSLTQQMQQVALAVGAKTHFYPSYMFYDGTQLACQGDTTCAASCTHQGKYCYPSAHGKQVVQEILHRLCIWELYGDNGTAVGDQMGRPWWQYVTYFDQNCAAPLYGYDDDQQPNNNDADKCRQEAYQHASNNMDGHEIQECIRYSGGLDGSDKNNLLERDLHDKERYGIYTTPSIWVNGKSLPTYWRAPSGAALLEAVCVGFVSTGRYTAEACDKCLTSSKSEQELVDCAQKYPDRYDHHGGDGKRKKGDQHFGAASRAFKVIFWLASISAVVGALWFGYKKRLERQEQDGLLQQQQHGHLPGGLLVNALGGNLLGGGGSDHGGNNNNSSSGNNRNSLHGRLLDPILSYMPLNTTNSNASTGGDDGINGVVREEFITTYE</sequence>
<feature type="region of interest" description="Disordered" evidence="9">
    <location>
        <begin position="559"/>
        <end position="579"/>
    </location>
</feature>
<evidence type="ECO:0000256" key="3">
    <source>
        <dbReference type="ARBA" id="ARBA00022729"/>
    </source>
</evidence>
<keyword evidence="4" id="KW-0677">Repeat</keyword>
<dbReference type="EMBL" id="CAICTM010001259">
    <property type="protein sequence ID" value="CAB9522033.1"/>
    <property type="molecule type" value="Genomic_DNA"/>
</dbReference>
<evidence type="ECO:0000256" key="4">
    <source>
        <dbReference type="ARBA" id="ARBA00022737"/>
    </source>
</evidence>
<protein>
    <submittedName>
        <fullName evidence="13">Vacuolar-sorting receptor</fullName>
    </submittedName>
</protein>
<evidence type="ECO:0000256" key="7">
    <source>
        <dbReference type="ARBA" id="ARBA00023180"/>
    </source>
</evidence>
<evidence type="ECO:0000256" key="8">
    <source>
        <dbReference type="ARBA" id="ARBA00037847"/>
    </source>
</evidence>
<dbReference type="Gene3D" id="3.50.30.30">
    <property type="match status" value="1"/>
</dbReference>
<dbReference type="OrthoDB" id="10045365at2759"/>
<dbReference type="Pfam" id="PF25011">
    <property type="entry name" value="VSR_TRX"/>
    <property type="match status" value="1"/>
</dbReference>
<evidence type="ECO:0000313" key="14">
    <source>
        <dbReference type="Proteomes" id="UP001153069"/>
    </source>
</evidence>
<comment type="subcellular location">
    <subcellularLocation>
        <location evidence="8">Endomembrane system</location>
        <topology evidence="8">Single-pass membrane protein</topology>
    </subcellularLocation>
    <subcellularLocation>
        <location evidence="1">Membrane</location>
        <topology evidence="1">Single-pass type I membrane protein</topology>
    </subcellularLocation>
</comment>
<feature type="chain" id="PRO_5040161884" evidence="11">
    <location>
        <begin position="28"/>
        <end position="622"/>
    </location>
</feature>
<dbReference type="GO" id="GO:0016020">
    <property type="term" value="C:membrane"/>
    <property type="evidence" value="ECO:0007669"/>
    <property type="project" value="UniProtKB-SubCell"/>
</dbReference>
<keyword evidence="7" id="KW-0325">Glycoprotein</keyword>
<gene>
    <name evidence="13" type="ORF">SEMRO_1261_G257080.1</name>
</gene>
<evidence type="ECO:0000256" key="11">
    <source>
        <dbReference type="SAM" id="SignalP"/>
    </source>
</evidence>
<keyword evidence="3 11" id="KW-0732">Signal</keyword>
<keyword evidence="6 10" id="KW-0472">Membrane</keyword>
<evidence type="ECO:0000256" key="2">
    <source>
        <dbReference type="ARBA" id="ARBA00022692"/>
    </source>
</evidence>
<accession>A0A9N8EJS8</accession>
<name>A0A9N8EJS8_9STRA</name>
<feature type="signal peptide" evidence="11">
    <location>
        <begin position="1"/>
        <end position="27"/>
    </location>
</feature>
<evidence type="ECO:0000256" key="1">
    <source>
        <dbReference type="ARBA" id="ARBA00004479"/>
    </source>
</evidence>
<evidence type="ECO:0000259" key="12">
    <source>
        <dbReference type="Pfam" id="PF25011"/>
    </source>
</evidence>
<feature type="transmembrane region" description="Helical" evidence="10">
    <location>
        <begin position="504"/>
        <end position="522"/>
    </location>
</feature>
<dbReference type="Proteomes" id="UP001153069">
    <property type="component" value="Unassembled WGS sequence"/>
</dbReference>